<dbReference type="PANTHER" id="PTHR42923">
    <property type="entry name" value="PROTOPORPHYRINOGEN OXIDASE"/>
    <property type="match status" value="1"/>
</dbReference>
<dbReference type="InterPro" id="IPR002937">
    <property type="entry name" value="Amino_oxidase"/>
</dbReference>
<dbReference type="Proteomes" id="UP000521676">
    <property type="component" value="Unassembled WGS sequence"/>
</dbReference>
<evidence type="ECO:0000313" key="2">
    <source>
        <dbReference type="EMBL" id="NWJ46554.1"/>
    </source>
</evidence>
<evidence type="ECO:0000313" key="3">
    <source>
        <dbReference type="EMBL" id="WJW65923.1"/>
    </source>
</evidence>
<dbReference type="NCBIfam" id="NF005560">
    <property type="entry name" value="PRK07233.1"/>
    <property type="match status" value="1"/>
</dbReference>
<name>A0A8T7LX61_9CHLR</name>
<dbReference type="SUPFAM" id="SSF51905">
    <property type="entry name" value="FAD/NAD(P)-binding domain"/>
    <property type="match status" value="1"/>
</dbReference>
<dbReference type="InterPro" id="IPR036188">
    <property type="entry name" value="FAD/NAD-bd_sf"/>
</dbReference>
<dbReference type="EMBL" id="CP128399">
    <property type="protein sequence ID" value="WJW65923.1"/>
    <property type="molecule type" value="Genomic_DNA"/>
</dbReference>
<accession>A0A8T7LX61</accession>
<organism evidence="2 4">
    <name type="scientific">Candidatus Chlorohelix allophototropha</name>
    <dbReference type="NCBI Taxonomy" id="3003348"/>
    <lineage>
        <taxon>Bacteria</taxon>
        <taxon>Bacillati</taxon>
        <taxon>Chloroflexota</taxon>
        <taxon>Chloroflexia</taxon>
        <taxon>Candidatus Chloroheliales</taxon>
        <taxon>Candidatus Chloroheliaceae</taxon>
        <taxon>Candidatus Chlorohelix</taxon>
    </lineage>
</organism>
<keyword evidence="5" id="KW-1185">Reference proteome</keyword>
<reference evidence="2 4" key="1">
    <citation type="submission" date="2020-06" db="EMBL/GenBank/DDBJ databases">
        <title>Anoxygenic phototrophic Chloroflexota member uses a Type I reaction center.</title>
        <authorList>
            <person name="Tsuji J.M."/>
            <person name="Shaw N.A."/>
            <person name="Nagashima S."/>
            <person name="Venkiteswaran J."/>
            <person name="Schiff S.L."/>
            <person name="Hanada S."/>
            <person name="Tank M."/>
            <person name="Neufeld J.D."/>
        </authorList>
    </citation>
    <scope>NUCLEOTIDE SEQUENCE [LARGE SCALE GENOMIC DNA]</scope>
    <source>
        <strain evidence="2">L227-S17</strain>
    </source>
</reference>
<protein>
    <submittedName>
        <fullName evidence="2">NAD(P)/FAD-dependent oxidoreductase</fullName>
    </submittedName>
</protein>
<evidence type="ECO:0000313" key="4">
    <source>
        <dbReference type="Proteomes" id="UP000521676"/>
    </source>
</evidence>
<dbReference type="Gene3D" id="3.50.50.60">
    <property type="entry name" value="FAD/NAD(P)-binding domain"/>
    <property type="match status" value="1"/>
</dbReference>
<sequence length="429" mass="48562">MKLGVIGGGVLGLTVALRRAQAGDEVIIFEKGQESGGLAASFPVTTKGKDGAHLEKYYHHIFGTDKDIIRLIDELGLTSEMVWKKPNSAILRDGKIFRLDGVVSILRLKPIPFIDRIRMGVVGLYLKLEGNYQRLSKTTANAWVQKWMGKNSYEVVWKPQLVNKFGDKYDQIAMPWLWSRIHERTFALGYMRGGFNKFYVKLEEAVKKAGGQVRFGANISAIKPTPDGKVSITESGQEYIFDKVVTTVPTRVFTKMAEASLPQSYIEKYGGANSVEHYGAQVVVLSLKRSVMPAYWLSITDPGYPFLAMVEHTNFMPTSDYDGQHLLYMGNYLPHTHPYFSKSAEEMVKEFIPAIKRINPDFDESWINRFWVWGGPYAQPIVTMDYYSKLPPHETPIPNVYLANMAHVYPQDRGQNYSIKLGEKIAKLL</sequence>
<dbReference type="PANTHER" id="PTHR42923:SF46">
    <property type="entry name" value="AMINE OXIDASE"/>
    <property type="match status" value="1"/>
</dbReference>
<dbReference type="Pfam" id="PF01593">
    <property type="entry name" value="Amino_oxidase"/>
    <property type="match status" value="1"/>
</dbReference>
<evidence type="ECO:0000313" key="5">
    <source>
        <dbReference type="Proteomes" id="UP001431572"/>
    </source>
</evidence>
<dbReference type="RefSeq" id="WP_341467810.1">
    <property type="nucleotide sequence ID" value="NZ_CP128399.1"/>
</dbReference>
<feature type="domain" description="Amine oxidase" evidence="1">
    <location>
        <begin position="12"/>
        <end position="406"/>
    </location>
</feature>
<reference evidence="3" key="2">
    <citation type="journal article" date="2024" name="Nature">
        <title>Anoxygenic phototroph of the Chloroflexota uses a type I reaction centre.</title>
        <authorList>
            <person name="Tsuji J.M."/>
            <person name="Shaw N.A."/>
            <person name="Nagashima S."/>
            <person name="Venkiteswaran J.J."/>
            <person name="Schiff S.L."/>
            <person name="Watanabe T."/>
            <person name="Fukui M."/>
            <person name="Hanada S."/>
            <person name="Tank M."/>
            <person name="Neufeld J.D."/>
        </authorList>
    </citation>
    <scope>NUCLEOTIDE SEQUENCE</scope>
    <source>
        <strain evidence="3">L227-S17</strain>
    </source>
</reference>
<dbReference type="GO" id="GO:0016491">
    <property type="term" value="F:oxidoreductase activity"/>
    <property type="evidence" value="ECO:0007669"/>
    <property type="project" value="InterPro"/>
</dbReference>
<dbReference type="Proteomes" id="UP001431572">
    <property type="component" value="Chromosome 1"/>
</dbReference>
<evidence type="ECO:0000259" key="1">
    <source>
        <dbReference type="Pfam" id="PF01593"/>
    </source>
</evidence>
<gene>
    <name evidence="2" type="ORF">HXX08_11800</name>
    <name evidence="3" type="ORF">OZ401_001703</name>
</gene>
<proteinExistence type="predicted"/>
<dbReference type="EMBL" id="JACATZ010000001">
    <property type="protein sequence ID" value="NWJ46554.1"/>
    <property type="molecule type" value="Genomic_DNA"/>
</dbReference>
<dbReference type="AlphaFoldDB" id="A0A8T7LX61"/>
<dbReference type="InterPro" id="IPR050464">
    <property type="entry name" value="Zeta_carotene_desat/Oxidored"/>
</dbReference>